<gene>
    <name evidence="1" type="ORF">WM2015_977</name>
</gene>
<organism evidence="1 2">
    <name type="scientific">Wenzhouxiangella marina</name>
    <dbReference type="NCBI Taxonomy" id="1579979"/>
    <lineage>
        <taxon>Bacteria</taxon>
        <taxon>Pseudomonadati</taxon>
        <taxon>Pseudomonadota</taxon>
        <taxon>Gammaproteobacteria</taxon>
        <taxon>Chromatiales</taxon>
        <taxon>Wenzhouxiangellaceae</taxon>
        <taxon>Wenzhouxiangella</taxon>
    </lineage>
</organism>
<reference evidence="2" key="1">
    <citation type="submission" date="2015-07" db="EMBL/GenBank/DDBJ databases">
        <authorList>
            <person name="Kim K.M."/>
        </authorList>
    </citation>
    <scope>NUCLEOTIDE SEQUENCE [LARGE SCALE GENOMIC DNA]</scope>
    <source>
        <strain evidence="2">KCTC 42284</strain>
    </source>
</reference>
<proteinExistence type="predicted"/>
<dbReference type="EMBL" id="CP012154">
    <property type="protein sequence ID" value="AKS41356.1"/>
    <property type="molecule type" value="Genomic_DNA"/>
</dbReference>
<dbReference type="RefSeq" id="WP_049724996.1">
    <property type="nucleotide sequence ID" value="NZ_CP012154.1"/>
</dbReference>
<dbReference type="OrthoDB" id="6194710at2"/>
<dbReference type="KEGG" id="wma:WM2015_977"/>
<dbReference type="AlphaFoldDB" id="A0A0K0XUR2"/>
<protein>
    <submittedName>
        <fullName evidence="1">Uncharacterized protein</fullName>
    </submittedName>
</protein>
<sequence>MHHIRLVASFEIRGEAPQHRQLERGDCERLASALAEDLARDRQLPEEALLVVGGALFEPAELLQPGMPTWQALEDLSRNVARDPGRGGQILAIGAHQGRMPDQGLTPPAAPPQGQLLALPILLSVPEADGPGLSSTLEAELFEQGGIHPPALALLFESVGLDSAHGQLMTLDDLIALAHVQMDTAGLGAFWPVVEHGLIQPDADQDFELPAGLKASWPAGLQAVRIGFISYDDFSGSLEDYALWTRAYRSLCALLDVHGVRSETESTLTLDPERHCLVESRGPVESADGLTEQVHADCGLLCWTLVEDHRQYNLYPIDSEGFALLQSDFQQRGLRARRPERGIRLDASGERLGAM</sequence>
<keyword evidence="2" id="KW-1185">Reference proteome</keyword>
<dbReference type="Proteomes" id="UP000066624">
    <property type="component" value="Chromosome"/>
</dbReference>
<evidence type="ECO:0000313" key="2">
    <source>
        <dbReference type="Proteomes" id="UP000066624"/>
    </source>
</evidence>
<evidence type="ECO:0000313" key="1">
    <source>
        <dbReference type="EMBL" id="AKS41356.1"/>
    </source>
</evidence>
<accession>A0A0K0XUR2</accession>
<name>A0A0K0XUR2_9GAMM</name>